<evidence type="ECO:0000256" key="8">
    <source>
        <dbReference type="ARBA" id="ARBA00023055"/>
    </source>
</evidence>
<keyword evidence="14" id="KW-1185">Reference proteome</keyword>
<comment type="catalytic activity">
    <reaction evidence="10">
        <text>a 1,2-diacyl-sn-glycero-3-phospho-L-serine(in) = a 1,2-diacyl-sn-glycero-3-phospho-L-serine(out)</text>
        <dbReference type="Rhea" id="RHEA:38663"/>
        <dbReference type="ChEBI" id="CHEBI:57262"/>
    </reaction>
</comment>
<evidence type="ECO:0000256" key="2">
    <source>
        <dbReference type="ARBA" id="ARBA00004623"/>
    </source>
</evidence>
<dbReference type="PANTHER" id="PTHR13190:SF1">
    <property type="entry name" value="AUTOPHAGY-RELATED 2, ISOFORM A"/>
    <property type="match status" value="1"/>
</dbReference>
<dbReference type="GO" id="GO:0006869">
    <property type="term" value="P:lipid transport"/>
    <property type="evidence" value="ECO:0007669"/>
    <property type="project" value="UniProtKB-KW"/>
</dbReference>
<feature type="region of interest" description="Disordered" evidence="12">
    <location>
        <begin position="200"/>
        <end position="241"/>
    </location>
</feature>
<dbReference type="PANTHER" id="PTHR13190">
    <property type="entry name" value="AUTOPHAGY-RELATED 2, ISOFORM A"/>
    <property type="match status" value="1"/>
</dbReference>
<evidence type="ECO:0000256" key="5">
    <source>
        <dbReference type="ARBA" id="ARBA00022448"/>
    </source>
</evidence>
<reference evidence="13 14" key="1">
    <citation type="journal article" date="2012" name="Genome Biol.">
        <title>The genome of the polar eukaryotic microalga coccomyxa subellipsoidea reveals traits of cold adaptation.</title>
        <authorList>
            <person name="Blanc G."/>
            <person name="Agarkova I."/>
            <person name="Grimwood J."/>
            <person name="Kuo A."/>
            <person name="Brueggeman A."/>
            <person name="Dunigan D."/>
            <person name="Gurnon J."/>
            <person name="Ladunga I."/>
            <person name="Lindquist E."/>
            <person name="Lucas S."/>
            <person name="Pangilinan J."/>
            <person name="Proschold T."/>
            <person name="Salamov A."/>
            <person name="Schmutz J."/>
            <person name="Weeks D."/>
            <person name="Yamada T."/>
            <person name="Claverie J.M."/>
            <person name="Grigoriev I."/>
            <person name="Van Etten J."/>
            <person name="Lomsadze A."/>
            <person name="Borodovsky M."/>
        </authorList>
    </citation>
    <scope>NUCLEOTIDE SEQUENCE [LARGE SCALE GENOMIC DNA]</scope>
    <source>
        <strain evidence="13 14">C-169</strain>
    </source>
</reference>
<dbReference type="EMBL" id="AGSI01000008">
    <property type="protein sequence ID" value="EIE23283.1"/>
    <property type="molecule type" value="Genomic_DNA"/>
</dbReference>
<dbReference type="InterPro" id="IPR026849">
    <property type="entry name" value="ATG2"/>
</dbReference>
<dbReference type="eggNOG" id="KOG2993">
    <property type="taxonomic scope" value="Eukaryota"/>
</dbReference>
<evidence type="ECO:0000256" key="3">
    <source>
        <dbReference type="ARBA" id="ARBA00009714"/>
    </source>
</evidence>
<sequence>QVELEAVRPGGEEGGEELRLGAAVLPLRLRIDQAVVEFLQGFFAPQNPDEGDGELINWADEDDEAADDSAADEDDPAGEEVFFQRAELWGFSVMVDYWPRRLDLASLKAGNLAEARCFKYAQVLNLAPWGNVLLQLPPLRLSGAHGWAALGSALGDHWLKDITTNQAHKFLTGYAPIRSLVRVGTAAGALLAIPAEQLRRDGGAAPRPNGAPPLSRKLQRSLTGADSNSLPLPSKTAPSNA</sequence>
<dbReference type="AlphaFoldDB" id="I0YY14"/>
<dbReference type="GO" id="GO:0034045">
    <property type="term" value="C:phagophore assembly site membrane"/>
    <property type="evidence" value="ECO:0007669"/>
    <property type="project" value="UniProtKB-SubCell"/>
</dbReference>
<evidence type="ECO:0000256" key="11">
    <source>
        <dbReference type="ARBA" id="ARBA00024615"/>
    </source>
</evidence>
<comment type="catalytic activity">
    <reaction evidence="11">
        <text>a 1,2-diacyl-sn-glycero-3-phosphoethanolamine(in) = a 1,2-diacyl-sn-glycero-3-phosphoethanolamine(out)</text>
        <dbReference type="Rhea" id="RHEA:38895"/>
        <dbReference type="ChEBI" id="CHEBI:64612"/>
    </reaction>
</comment>
<keyword evidence="5" id="KW-0813">Transport</keyword>
<evidence type="ECO:0000256" key="7">
    <source>
        <dbReference type="ARBA" id="ARBA00023006"/>
    </source>
</evidence>
<gene>
    <name evidence="13" type="ORF">COCSUDRAFT_15713</name>
</gene>
<dbReference type="GO" id="GO:0000045">
    <property type="term" value="P:autophagosome assembly"/>
    <property type="evidence" value="ECO:0007669"/>
    <property type="project" value="TreeGrafter"/>
</dbReference>
<evidence type="ECO:0000256" key="12">
    <source>
        <dbReference type="SAM" id="MobiDB-lite"/>
    </source>
</evidence>
<feature type="compositionally biased region" description="Polar residues" evidence="12">
    <location>
        <begin position="220"/>
        <end position="241"/>
    </location>
</feature>
<dbReference type="GO" id="GO:0005789">
    <property type="term" value="C:endoplasmic reticulum membrane"/>
    <property type="evidence" value="ECO:0007669"/>
    <property type="project" value="UniProtKB-SubCell"/>
</dbReference>
<accession>I0YY14</accession>
<evidence type="ECO:0000256" key="1">
    <source>
        <dbReference type="ARBA" id="ARBA00004406"/>
    </source>
</evidence>
<keyword evidence="6" id="KW-0256">Endoplasmic reticulum</keyword>
<dbReference type="OrthoDB" id="514013at2759"/>
<dbReference type="GO" id="GO:0034727">
    <property type="term" value="P:piecemeal microautophagy of the nucleus"/>
    <property type="evidence" value="ECO:0007669"/>
    <property type="project" value="TreeGrafter"/>
</dbReference>
<name>I0YY14_COCSC</name>
<proteinExistence type="inferred from homology"/>
<protein>
    <recommendedName>
        <fullName evidence="4">Autophagy-related protein 2</fullName>
    </recommendedName>
</protein>
<dbReference type="GO" id="GO:0061709">
    <property type="term" value="P:reticulophagy"/>
    <property type="evidence" value="ECO:0007669"/>
    <property type="project" value="TreeGrafter"/>
</dbReference>
<evidence type="ECO:0000256" key="6">
    <source>
        <dbReference type="ARBA" id="ARBA00022824"/>
    </source>
</evidence>
<keyword evidence="7" id="KW-0072">Autophagy</keyword>
<dbReference type="RefSeq" id="XP_005647827.1">
    <property type="nucleotide sequence ID" value="XM_005647770.1"/>
</dbReference>
<feature type="non-terminal residue" evidence="13">
    <location>
        <position position="1"/>
    </location>
</feature>
<dbReference type="STRING" id="574566.I0YY14"/>
<organism evidence="13 14">
    <name type="scientific">Coccomyxa subellipsoidea (strain C-169)</name>
    <name type="common">Green microalga</name>
    <dbReference type="NCBI Taxonomy" id="574566"/>
    <lineage>
        <taxon>Eukaryota</taxon>
        <taxon>Viridiplantae</taxon>
        <taxon>Chlorophyta</taxon>
        <taxon>core chlorophytes</taxon>
        <taxon>Trebouxiophyceae</taxon>
        <taxon>Trebouxiophyceae incertae sedis</taxon>
        <taxon>Coccomyxaceae</taxon>
        <taxon>Coccomyxa</taxon>
        <taxon>Coccomyxa subellipsoidea</taxon>
    </lineage>
</organism>
<dbReference type="GO" id="GO:0043495">
    <property type="term" value="F:protein-membrane adaptor activity"/>
    <property type="evidence" value="ECO:0007669"/>
    <property type="project" value="TreeGrafter"/>
</dbReference>
<dbReference type="GeneID" id="17041271"/>
<evidence type="ECO:0000256" key="9">
    <source>
        <dbReference type="ARBA" id="ARBA00023136"/>
    </source>
</evidence>
<evidence type="ECO:0000256" key="10">
    <source>
        <dbReference type="ARBA" id="ARBA00024479"/>
    </source>
</evidence>
<dbReference type="GO" id="GO:0061908">
    <property type="term" value="C:phagophore"/>
    <property type="evidence" value="ECO:0007669"/>
    <property type="project" value="TreeGrafter"/>
</dbReference>
<evidence type="ECO:0000256" key="4">
    <source>
        <dbReference type="ARBA" id="ARBA00018070"/>
    </source>
</evidence>
<dbReference type="GO" id="GO:0032266">
    <property type="term" value="F:phosphatidylinositol-3-phosphate binding"/>
    <property type="evidence" value="ECO:0007669"/>
    <property type="project" value="TreeGrafter"/>
</dbReference>
<comment type="similarity">
    <text evidence="3">Belongs to the ATG2 family.</text>
</comment>
<evidence type="ECO:0000313" key="14">
    <source>
        <dbReference type="Proteomes" id="UP000007264"/>
    </source>
</evidence>
<dbReference type="Pfam" id="PF13329">
    <property type="entry name" value="ATG2_CAD"/>
    <property type="match status" value="1"/>
</dbReference>
<dbReference type="GO" id="GO:0061723">
    <property type="term" value="P:glycophagy"/>
    <property type="evidence" value="ECO:0007669"/>
    <property type="project" value="TreeGrafter"/>
</dbReference>
<comment type="subcellular location">
    <subcellularLocation>
        <location evidence="1">Endoplasmic reticulum membrane</location>
        <topology evidence="1">Peripheral membrane protein</topology>
    </subcellularLocation>
    <subcellularLocation>
        <location evidence="2">Preautophagosomal structure membrane</location>
        <topology evidence="2">Peripheral membrane protein</topology>
    </subcellularLocation>
</comment>
<keyword evidence="9" id="KW-0472">Membrane</keyword>
<comment type="caution">
    <text evidence="13">The sequence shown here is derived from an EMBL/GenBank/DDBJ whole genome shotgun (WGS) entry which is preliminary data.</text>
</comment>
<keyword evidence="8" id="KW-0445">Lipid transport</keyword>
<dbReference type="Proteomes" id="UP000007264">
    <property type="component" value="Unassembled WGS sequence"/>
</dbReference>
<evidence type="ECO:0000313" key="13">
    <source>
        <dbReference type="EMBL" id="EIE23283.1"/>
    </source>
</evidence>
<dbReference type="GO" id="GO:0000422">
    <property type="term" value="P:autophagy of mitochondrion"/>
    <property type="evidence" value="ECO:0007669"/>
    <property type="project" value="TreeGrafter"/>
</dbReference>
<dbReference type="KEGG" id="csl:COCSUDRAFT_15713"/>